<dbReference type="PROSITE" id="PS00108">
    <property type="entry name" value="PROTEIN_KINASE_ST"/>
    <property type="match status" value="1"/>
</dbReference>
<dbReference type="InterPro" id="IPR008271">
    <property type="entry name" value="Ser/Thr_kinase_AS"/>
</dbReference>
<dbReference type="SMART" id="SM00133">
    <property type="entry name" value="S_TK_X"/>
    <property type="match status" value="1"/>
</dbReference>
<evidence type="ECO:0000313" key="15">
    <source>
        <dbReference type="EMBL" id="ORX97196.1"/>
    </source>
</evidence>
<dbReference type="InterPro" id="IPR011009">
    <property type="entry name" value="Kinase-like_dom_sf"/>
</dbReference>
<dbReference type="PANTHER" id="PTHR24351">
    <property type="entry name" value="RIBOSOMAL PROTEIN S6 KINASE"/>
    <property type="match status" value="1"/>
</dbReference>
<evidence type="ECO:0000256" key="11">
    <source>
        <dbReference type="PROSITE-ProRule" id="PRU10141"/>
    </source>
</evidence>
<dbReference type="EC" id="2.7.11.1" evidence="2"/>
<dbReference type="SMART" id="SM00220">
    <property type="entry name" value="S_TKc"/>
    <property type="match status" value="1"/>
</dbReference>
<name>A0A1Y1YHJ4_9FUNG</name>
<feature type="domain" description="Protein kinase" evidence="13">
    <location>
        <begin position="91"/>
        <end position="350"/>
    </location>
</feature>
<keyword evidence="5" id="KW-0808">Transferase</keyword>
<dbReference type="STRING" id="1314790.A0A1Y1YHJ4"/>
<evidence type="ECO:0000256" key="10">
    <source>
        <dbReference type="ARBA" id="ARBA00048679"/>
    </source>
</evidence>
<dbReference type="InParanoid" id="A0A1Y1YHJ4"/>
<evidence type="ECO:0000259" key="13">
    <source>
        <dbReference type="PROSITE" id="PS50011"/>
    </source>
</evidence>
<dbReference type="PROSITE" id="PS50011">
    <property type="entry name" value="PROTEIN_KINASE_DOM"/>
    <property type="match status" value="1"/>
</dbReference>
<evidence type="ECO:0000256" key="9">
    <source>
        <dbReference type="ARBA" id="ARBA00047899"/>
    </source>
</evidence>
<dbReference type="FunCoup" id="A0A1Y1YHJ4">
    <property type="interactions" value="229"/>
</dbReference>
<keyword evidence="16" id="KW-1185">Reference proteome</keyword>
<dbReference type="Proteomes" id="UP000193498">
    <property type="component" value="Unassembled WGS sequence"/>
</dbReference>
<sequence length="423" mass="47272">MSVFQFDQDDHPTLRVRSASSGSFTRFPLADINSDSESDPDPETEQLLEEVIQSGSLPKDGIEIVVPLEEPFVAAQVENSGTSKKVGPEDFEPLKVIGRGAYGKVLLVKQKATGRYFAMKVLKKASIVVHTKNTEYTKTERTILEEVSHPFIVKLFYAFQTDSKLYLILDYVAGGELFTHMAYERMFDEDVARFFAAELVLALEHLHELGIIYRDLKPENCLLDNEGHIVLTDFGLSKVALNTQDGKTNTVCGTIECMAPEVLLEAYYDQAVDWWSLGIMIYDMLTGAPPFRGSNRKKTMEAILNKKLRIPNYISPDAKDLLTRLLRKSPAVRFGSGPGGAAAIKAHPFFRTIDWKALARREVEPPIVPILTSPEDVSNFNSEFTSLSVLESPASPSPLSASFNRLFQGFSFVDRSAYLPYHE</sequence>
<comment type="catalytic activity">
    <reaction evidence="10">
        <text>L-seryl-[protein] + ATP = O-phospho-L-seryl-[protein] + ADP + H(+)</text>
        <dbReference type="Rhea" id="RHEA:17989"/>
        <dbReference type="Rhea" id="RHEA-COMP:9863"/>
        <dbReference type="Rhea" id="RHEA-COMP:11604"/>
        <dbReference type="ChEBI" id="CHEBI:15378"/>
        <dbReference type="ChEBI" id="CHEBI:29999"/>
        <dbReference type="ChEBI" id="CHEBI:30616"/>
        <dbReference type="ChEBI" id="CHEBI:83421"/>
        <dbReference type="ChEBI" id="CHEBI:456216"/>
        <dbReference type="EC" id="2.7.11.1"/>
    </reaction>
</comment>
<dbReference type="OrthoDB" id="63267at2759"/>
<dbReference type="FunFam" id="3.30.200.20:FF:000686">
    <property type="entry name" value="Ribosomal protein S6 kinase"/>
    <property type="match status" value="1"/>
</dbReference>
<dbReference type="PROSITE" id="PS00107">
    <property type="entry name" value="PROTEIN_KINASE_ATP"/>
    <property type="match status" value="1"/>
</dbReference>
<dbReference type="Pfam" id="PF00433">
    <property type="entry name" value="Pkinase_C"/>
    <property type="match status" value="1"/>
</dbReference>
<feature type="binding site" evidence="11">
    <location>
        <position position="120"/>
    </location>
    <ligand>
        <name>ATP</name>
        <dbReference type="ChEBI" id="CHEBI:30616"/>
    </ligand>
</feature>
<dbReference type="Gene3D" id="1.10.510.10">
    <property type="entry name" value="Transferase(Phosphotransferase) domain 1"/>
    <property type="match status" value="1"/>
</dbReference>
<evidence type="ECO:0000256" key="3">
    <source>
        <dbReference type="ARBA" id="ARBA00022527"/>
    </source>
</evidence>
<feature type="domain" description="AGC-kinase C-terminal" evidence="14">
    <location>
        <begin position="351"/>
        <end position="422"/>
    </location>
</feature>
<keyword evidence="3 12" id="KW-0723">Serine/threonine-protein kinase</keyword>
<dbReference type="InterPro" id="IPR000719">
    <property type="entry name" value="Prot_kinase_dom"/>
</dbReference>
<evidence type="ECO:0000256" key="4">
    <source>
        <dbReference type="ARBA" id="ARBA00022553"/>
    </source>
</evidence>
<reference evidence="15 16" key="1">
    <citation type="submission" date="2016-07" db="EMBL/GenBank/DDBJ databases">
        <title>Pervasive Adenine N6-methylation of Active Genes in Fungi.</title>
        <authorList>
            <consortium name="DOE Joint Genome Institute"/>
            <person name="Mondo S.J."/>
            <person name="Dannebaum R.O."/>
            <person name="Kuo R.C."/>
            <person name="Labutti K."/>
            <person name="Haridas S."/>
            <person name="Kuo A."/>
            <person name="Salamov A."/>
            <person name="Ahrendt S.R."/>
            <person name="Lipzen A."/>
            <person name="Sullivan W."/>
            <person name="Andreopoulos W.B."/>
            <person name="Clum A."/>
            <person name="Lindquist E."/>
            <person name="Daum C."/>
            <person name="Ramamoorthy G.K."/>
            <person name="Gryganskyi A."/>
            <person name="Culley D."/>
            <person name="Magnuson J.K."/>
            <person name="James T.Y."/>
            <person name="O'Malley M.A."/>
            <person name="Stajich J.E."/>
            <person name="Spatafora J.W."/>
            <person name="Visel A."/>
            <person name="Grigoriev I.V."/>
        </authorList>
    </citation>
    <scope>NUCLEOTIDE SEQUENCE [LARGE SCALE GENOMIC DNA]</scope>
    <source>
        <strain evidence="15 16">CBS 931.73</strain>
    </source>
</reference>
<dbReference type="Gene3D" id="3.30.200.20">
    <property type="entry name" value="Phosphorylase Kinase, domain 1"/>
    <property type="match status" value="1"/>
</dbReference>
<keyword evidence="7 15" id="KW-0418">Kinase</keyword>
<evidence type="ECO:0000259" key="14">
    <source>
        <dbReference type="PROSITE" id="PS51285"/>
    </source>
</evidence>
<dbReference type="GO" id="GO:0106310">
    <property type="term" value="F:protein serine kinase activity"/>
    <property type="evidence" value="ECO:0007669"/>
    <property type="project" value="RHEA"/>
</dbReference>
<dbReference type="InterPro" id="IPR017441">
    <property type="entry name" value="Protein_kinase_ATP_BS"/>
</dbReference>
<keyword evidence="4" id="KW-0597">Phosphoprotein</keyword>
<keyword evidence="6 11" id="KW-0547">Nucleotide-binding</keyword>
<organism evidence="15 16">
    <name type="scientific">Basidiobolus meristosporus CBS 931.73</name>
    <dbReference type="NCBI Taxonomy" id="1314790"/>
    <lineage>
        <taxon>Eukaryota</taxon>
        <taxon>Fungi</taxon>
        <taxon>Fungi incertae sedis</taxon>
        <taxon>Zoopagomycota</taxon>
        <taxon>Entomophthoromycotina</taxon>
        <taxon>Basidiobolomycetes</taxon>
        <taxon>Basidiobolales</taxon>
        <taxon>Basidiobolaceae</taxon>
        <taxon>Basidiobolus</taxon>
    </lineage>
</organism>
<comment type="similarity">
    <text evidence="1">Belongs to the protein kinase superfamily. AGC Ser/Thr protein kinase family. S6 kinase subfamily.</text>
</comment>
<dbReference type="InterPro" id="IPR017892">
    <property type="entry name" value="Pkinase_C"/>
</dbReference>
<dbReference type="SUPFAM" id="SSF56112">
    <property type="entry name" value="Protein kinase-like (PK-like)"/>
    <property type="match status" value="1"/>
</dbReference>
<accession>A0A1Y1YHJ4</accession>
<evidence type="ECO:0000256" key="1">
    <source>
        <dbReference type="ARBA" id="ARBA00009804"/>
    </source>
</evidence>
<dbReference type="GO" id="GO:0005524">
    <property type="term" value="F:ATP binding"/>
    <property type="evidence" value="ECO:0007669"/>
    <property type="project" value="UniProtKB-UniRule"/>
</dbReference>
<keyword evidence="8 11" id="KW-0067">ATP-binding</keyword>
<evidence type="ECO:0000256" key="8">
    <source>
        <dbReference type="ARBA" id="ARBA00022840"/>
    </source>
</evidence>
<dbReference type="Pfam" id="PF00069">
    <property type="entry name" value="Pkinase"/>
    <property type="match status" value="1"/>
</dbReference>
<gene>
    <name evidence="15" type="ORF">K493DRAFT_15540</name>
</gene>
<evidence type="ECO:0000256" key="6">
    <source>
        <dbReference type="ARBA" id="ARBA00022741"/>
    </source>
</evidence>
<dbReference type="PROSITE" id="PS51285">
    <property type="entry name" value="AGC_KINASE_CTER"/>
    <property type="match status" value="1"/>
</dbReference>
<evidence type="ECO:0000256" key="7">
    <source>
        <dbReference type="ARBA" id="ARBA00022777"/>
    </source>
</evidence>
<dbReference type="FunFam" id="1.10.510.10:FF:000048">
    <property type="entry name" value="Protein kinase C"/>
    <property type="match status" value="1"/>
</dbReference>
<evidence type="ECO:0000256" key="12">
    <source>
        <dbReference type="RuleBase" id="RU000304"/>
    </source>
</evidence>
<evidence type="ECO:0000313" key="16">
    <source>
        <dbReference type="Proteomes" id="UP000193498"/>
    </source>
</evidence>
<proteinExistence type="inferred from homology"/>
<dbReference type="InterPro" id="IPR000961">
    <property type="entry name" value="AGC-kinase_C"/>
</dbReference>
<dbReference type="GO" id="GO:0004674">
    <property type="term" value="F:protein serine/threonine kinase activity"/>
    <property type="evidence" value="ECO:0007669"/>
    <property type="project" value="UniProtKB-KW"/>
</dbReference>
<dbReference type="AlphaFoldDB" id="A0A1Y1YHJ4"/>
<evidence type="ECO:0000256" key="2">
    <source>
        <dbReference type="ARBA" id="ARBA00012513"/>
    </source>
</evidence>
<protein>
    <recommendedName>
        <fullName evidence="2">non-specific serine/threonine protein kinase</fullName>
        <ecNumber evidence="2">2.7.11.1</ecNumber>
    </recommendedName>
</protein>
<comment type="caution">
    <text evidence="15">The sequence shown here is derived from an EMBL/GenBank/DDBJ whole genome shotgun (WGS) entry which is preliminary data.</text>
</comment>
<comment type="catalytic activity">
    <reaction evidence="9">
        <text>L-threonyl-[protein] + ATP = O-phospho-L-threonyl-[protein] + ADP + H(+)</text>
        <dbReference type="Rhea" id="RHEA:46608"/>
        <dbReference type="Rhea" id="RHEA-COMP:11060"/>
        <dbReference type="Rhea" id="RHEA-COMP:11605"/>
        <dbReference type="ChEBI" id="CHEBI:15378"/>
        <dbReference type="ChEBI" id="CHEBI:30013"/>
        <dbReference type="ChEBI" id="CHEBI:30616"/>
        <dbReference type="ChEBI" id="CHEBI:61977"/>
        <dbReference type="ChEBI" id="CHEBI:456216"/>
        <dbReference type="EC" id="2.7.11.1"/>
    </reaction>
</comment>
<evidence type="ECO:0000256" key="5">
    <source>
        <dbReference type="ARBA" id="ARBA00022679"/>
    </source>
</evidence>
<dbReference type="EMBL" id="MCFE01000137">
    <property type="protein sequence ID" value="ORX97196.1"/>
    <property type="molecule type" value="Genomic_DNA"/>
</dbReference>